<proteinExistence type="predicted"/>
<dbReference type="PRINTS" id="PR01415">
    <property type="entry name" value="ANKYRIN"/>
</dbReference>
<gene>
    <name evidence="4" type="ORF">TCDM_14212</name>
</gene>
<name>V5C329_TRYCR</name>
<dbReference type="PANTHER" id="PTHR24180:SF45">
    <property type="entry name" value="POLY [ADP-RIBOSE] POLYMERASE TANKYRASE"/>
    <property type="match status" value="1"/>
</dbReference>
<dbReference type="PANTHER" id="PTHR24180">
    <property type="entry name" value="CYCLIN-DEPENDENT KINASE INHIBITOR 2C-RELATED"/>
    <property type="match status" value="1"/>
</dbReference>
<dbReference type="PROSITE" id="PS50297">
    <property type="entry name" value="ANK_REP_REGION"/>
    <property type="match status" value="2"/>
</dbReference>
<comment type="caution">
    <text evidence="4">The sequence shown here is derived from an EMBL/GenBank/DDBJ whole genome shotgun (WGS) entry which is preliminary data.</text>
</comment>
<dbReference type="VEuPathDB" id="TriTrypDB:TCDM_14212"/>
<dbReference type="InterPro" id="IPR051637">
    <property type="entry name" value="Ank_repeat_dom-contain_49"/>
</dbReference>
<organism evidence="4 5">
    <name type="scientific">Trypanosoma cruzi Dm28c</name>
    <dbReference type="NCBI Taxonomy" id="1416333"/>
    <lineage>
        <taxon>Eukaryota</taxon>
        <taxon>Discoba</taxon>
        <taxon>Euglenozoa</taxon>
        <taxon>Kinetoplastea</taxon>
        <taxon>Metakinetoplastina</taxon>
        <taxon>Trypanosomatida</taxon>
        <taxon>Trypanosomatidae</taxon>
        <taxon>Trypanosoma</taxon>
        <taxon>Schizotrypanum</taxon>
    </lineage>
</organism>
<dbReference type="InterPro" id="IPR036770">
    <property type="entry name" value="Ankyrin_rpt-contain_sf"/>
</dbReference>
<protein>
    <submittedName>
        <fullName evidence="4">Ankyrin repeat protein</fullName>
    </submittedName>
</protein>
<dbReference type="InterPro" id="IPR002110">
    <property type="entry name" value="Ankyrin_rpt"/>
</dbReference>
<accession>V5C329</accession>
<feature type="repeat" description="ANK" evidence="3">
    <location>
        <begin position="116"/>
        <end position="148"/>
    </location>
</feature>
<dbReference type="Pfam" id="PF00023">
    <property type="entry name" value="Ank"/>
    <property type="match status" value="1"/>
</dbReference>
<reference evidence="4 5" key="1">
    <citation type="journal article" date="2014" name="Genome Announc.">
        <title>Trypanosoma cruzi Clone Dm28c Draft Genome Sequence.</title>
        <authorList>
            <person name="Grisard E.C."/>
            <person name="Teixeira S.M."/>
            <person name="de Almeida L.G."/>
            <person name="Stoco P.H."/>
            <person name="Gerber A.L."/>
            <person name="Talavera-Lopez C."/>
            <person name="Lima O.C."/>
            <person name="Andersson B."/>
            <person name="de Vasconcelos A.T."/>
        </authorList>
    </citation>
    <scope>NUCLEOTIDE SEQUENCE [LARGE SCALE GENOMIC DNA]</scope>
    <source>
        <strain evidence="4 5">Dm28c</strain>
    </source>
</reference>
<dbReference type="OrthoDB" id="539213at2759"/>
<sequence length="205" mass="22130">MEMSVVRIAPNLLDRRMHLRFCCCCCFRVFVHQGAARHAPMETGDQRKETIYDACRSGNEARVKEYVRHGGCVTESDANRMTLLHHAAFSGKFCIVDAILSAQQTQTVDLDAADAGGWTPLHYAAERGFTAVVERLLDEGANPNARDEMKRTPLHLAAGAGHVGVLQILLKNGAMPSAKNVAGLTALACAGATGQVEAVSILEQQ</sequence>
<dbReference type="SMART" id="SM00248">
    <property type="entry name" value="ANK"/>
    <property type="match status" value="3"/>
</dbReference>
<dbReference type="Pfam" id="PF12796">
    <property type="entry name" value="Ank_2"/>
    <property type="match status" value="1"/>
</dbReference>
<evidence type="ECO:0000256" key="1">
    <source>
        <dbReference type="ARBA" id="ARBA00022737"/>
    </source>
</evidence>
<evidence type="ECO:0000313" key="4">
    <source>
        <dbReference type="EMBL" id="ESS71208.1"/>
    </source>
</evidence>
<keyword evidence="2 3" id="KW-0040">ANK repeat</keyword>
<evidence type="ECO:0000256" key="2">
    <source>
        <dbReference type="ARBA" id="ARBA00023043"/>
    </source>
</evidence>
<feature type="repeat" description="ANK" evidence="3">
    <location>
        <begin position="149"/>
        <end position="181"/>
    </location>
</feature>
<dbReference type="SUPFAM" id="SSF48403">
    <property type="entry name" value="Ankyrin repeat"/>
    <property type="match status" value="1"/>
</dbReference>
<dbReference type="AlphaFoldDB" id="V5C329"/>
<dbReference type="Proteomes" id="UP000017861">
    <property type="component" value="Unassembled WGS sequence"/>
</dbReference>
<dbReference type="EMBL" id="AYLP01000001">
    <property type="protein sequence ID" value="ESS71208.1"/>
    <property type="molecule type" value="Genomic_DNA"/>
</dbReference>
<dbReference type="PROSITE" id="PS50088">
    <property type="entry name" value="ANK_REPEAT"/>
    <property type="match status" value="2"/>
</dbReference>
<evidence type="ECO:0000256" key="3">
    <source>
        <dbReference type="PROSITE-ProRule" id="PRU00023"/>
    </source>
</evidence>
<keyword evidence="1" id="KW-0677">Repeat</keyword>
<evidence type="ECO:0000313" key="5">
    <source>
        <dbReference type="Proteomes" id="UP000017861"/>
    </source>
</evidence>
<dbReference type="Gene3D" id="1.25.40.20">
    <property type="entry name" value="Ankyrin repeat-containing domain"/>
    <property type="match status" value="2"/>
</dbReference>